<dbReference type="EMBL" id="JAATEJ010000026">
    <property type="protein sequence ID" value="NJP47075.1"/>
    <property type="molecule type" value="Genomic_DNA"/>
</dbReference>
<dbReference type="InterPro" id="IPR024301">
    <property type="entry name" value="Amidase_6"/>
</dbReference>
<reference evidence="3 4" key="1">
    <citation type="submission" date="2020-03" db="EMBL/GenBank/DDBJ databases">
        <title>WGS of actinomycetes isolated from Thailand.</title>
        <authorList>
            <person name="Thawai C."/>
        </authorList>
    </citation>
    <scope>NUCLEOTIDE SEQUENCE [LARGE SCALE GENOMIC DNA]</scope>
    <source>
        <strain evidence="3 4">PRB2-1</strain>
    </source>
</reference>
<dbReference type="RefSeq" id="WP_167985911.1">
    <property type="nucleotide sequence ID" value="NZ_JAATEJ010000026.1"/>
</dbReference>
<dbReference type="Pfam" id="PF12671">
    <property type="entry name" value="Amidase_6"/>
    <property type="match status" value="1"/>
</dbReference>
<feature type="domain" description="Putative amidase" evidence="2">
    <location>
        <begin position="239"/>
        <end position="389"/>
    </location>
</feature>
<dbReference type="PANTHER" id="PTHR40032:SF1">
    <property type="entry name" value="EXPORTED PROTEIN"/>
    <property type="match status" value="1"/>
</dbReference>
<name>A0ABX0ZSW3_9ACTN</name>
<protein>
    <recommendedName>
        <fullName evidence="2">Putative amidase domain-containing protein</fullName>
    </recommendedName>
</protein>
<evidence type="ECO:0000313" key="4">
    <source>
        <dbReference type="Proteomes" id="UP000734511"/>
    </source>
</evidence>
<proteinExistence type="predicted"/>
<evidence type="ECO:0000256" key="1">
    <source>
        <dbReference type="SAM" id="MobiDB-lite"/>
    </source>
</evidence>
<accession>A0ABX0ZSW3</accession>
<evidence type="ECO:0000313" key="3">
    <source>
        <dbReference type="EMBL" id="NJP47075.1"/>
    </source>
</evidence>
<dbReference type="PANTHER" id="PTHR40032">
    <property type="entry name" value="EXPORTED PROTEIN-RELATED"/>
    <property type="match status" value="1"/>
</dbReference>
<feature type="region of interest" description="Disordered" evidence="1">
    <location>
        <begin position="395"/>
        <end position="414"/>
    </location>
</feature>
<comment type="caution">
    <text evidence="3">The sequence shown here is derived from an EMBL/GenBank/DDBJ whole genome shotgun (WGS) entry which is preliminary data.</text>
</comment>
<organism evidence="3 4">
    <name type="scientific">Actinacidiphila epipremni</name>
    <dbReference type="NCBI Taxonomy" id="2053013"/>
    <lineage>
        <taxon>Bacteria</taxon>
        <taxon>Bacillati</taxon>
        <taxon>Actinomycetota</taxon>
        <taxon>Actinomycetes</taxon>
        <taxon>Kitasatosporales</taxon>
        <taxon>Streptomycetaceae</taxon>
        <taxon>Actinacidiphila</taxon>
    </lineage>
</organism>
<evidence type="ECO:0000259" key="2">
    <source>
        <dbReference type="Pfam" id="PF12671"/>
    </source>
</evidence>
<keyword evidence="4" id="KW-1185">Reference proteome</keyword>
<sequence length="414" mass="45341">MNVVTYAGLRDARPEQWKEAADDFAALATYVNQASVDLRGDTGAKVDEHWADDTGKQASARLYALAGKLDSAYDLLYAVKMVLEGMHTTVQTAQSTLNEALHLASEYGIDLDDQGRPTGQETQYQVVAEIAALHSQALRQATDADNAARAELAKLRAAVGVTDPGKALTLQGEASHIEMNAFAGMIPAGQDPATVALWWSGLTPQEQHDLMLAEPVQLTKLDGIPESAKAQMRGTDGKFDRTKMVDYALQNWNTKDPTHFDNNCTNFVSEALLHAGMQRKMGFWSGVKGGDDWGKESGTGWDLLDTHLYFSDSWAGAEAQQNFMLKHGGEEVPRSQARPGDIIYYEQQAAGSSNDPGQTHHAAIVTAVMPDGEIKYTQHTDSYQNVSLQGRLPHETEAEGQQNVRIVRPHPDWY</sequence>
<dbReference type="Proteomes" id="UP000734511">
    <property type="component" value="Unassembled WGS sequence"/>
</dbReference>
<gene>
    <name evidence="3" type="ORF">HCN08_27265</name>
</gene>
<dbReference type="Gene3D" id="3.90.1720.10">
    <property type="entry name" value="endopeptidase domain like (from Nostoc punctiforme)"/>
    <property type="match status" value="1"/>
</dbReference>